<organism evidence="1 2">
    <name type="scientific">Persea americana</name>
    <name type="common">Avocado</name>
    <dbReference type="NCBI Taxonomy" id="3435"/>
    <lineage>
        <taxon>Eukaryota</taxon>
        <taxon>Viridiplantae</taxon>
        <taxon>Streptophyta</taxon>
        <taxon>Embryophyta</taxon>
        <taxon>Tracheophyta</taxon>
        <taxon>Spermatophyta</taxon>
        <taxon>Magnoliopsida</taxon>
        <taxon>Magnoliidae</taxon>
        <taxon>Laurales</taxon>
        <taxon>Lauraceae</taxon>
        <taxon>Persea</taxon>
    </lineage>
</organism>
<accession>A0ACC2KSP1</accession>
<dbReference type="Proteomes" id="UP001234297">
    <property type="component" value="Chromosome 11"/>
</dbReference>
<name>A0ACC2KSP1_PERAE</name>
<protein>
    <submittedName>
        <fullName evidence="1">Uncharacterized protein</fullName>
    </submittedName>
</protein>
<keyword evidence="2" id="KW-1185">Reference proteome</keyword>
<dbReference type="EMBL" id="CM056819">
    <property type="protein sequence ID" value="KAJ8624199.1"/>
    <property type="molecule type" value="Genomic_DNA"/>
</dbReference>
<reference evidence="1 2" key="1">
    <citation type="journal article" date="2022" name="Hortic Res">
        <title>A haplotype resolved chromosomal level avocado genome allows analysis of novel avocado genes.</title>
        <authorList>
            <person name="Nath O."/>
            <person name="Fletcher S.J."/>
            <person name="Hayward A."/>
            <person name="Shaw L.M."/>
            <person name="Masouleh A.K."/>
            <person name="Furtado A."/>
            <person name="Henry R.J."/>
            <person name="Mitter N."/>
        </authorList>
    </citation>
    <scope>NUCLEOTIDE SEQUENCE [LARGE SCALE GENOMIC DNA]</scope>
    <source>
        <strain evidence="2">cv. Hass</strain>
    </source>
</reference>
<proteinExistence type="predicted"/>
<comment type="caution">
    <text evidence="1">The sequence shown here is derived from an EMBL/GenBank/DDBJ whole genome shotgun (WGS) entry which is preliminary data.</text>
</comment>
<gene>
    <name evidence="1" type="ORF">MRB53_032729</name>
</gene>
<sequence length="110" mass="12602">MALIAQDDAAIAELVCSTHPLQHHEVLFDDKKLTCQMVLVAFASRACVVKYSVDPFVDFRESIMEMVRHMGVRDWREMDELVYCYVVLNPLDVHGFIEDAFMSFCSCHLG</sequence>
<evidence type="ECO:0000313" key="2">
    <source>
        <dbReference type="Proteomes" id="UP001234297"/>
    </source>
</evidence>
<evidence type="ECO:0000313" key="1">
    <source>
        <dbReference type="EMBL" id="KAJ8624199.1"/>
    </source>
</evidence>